<comment type="caution">
    <text evidence="2">The sequence shown here is derived from an EMBL/GenBank/DDBJ whole genome shotgun (WGS) entry which is preliminary data.</text>
</comment>
<proteinExistence type="predicted"/>
<dbReference type="SUPFAM" id="SSF53335">
    <property type="entry name" value="S-adenosyl-L-methionine-dependent methyltransferases"/>
    <property type="match status" value="1"/>
</dbReference>
<dbReference type="Proteomes" id="UP001497527">
    <property type="component" value="Unassembled WGS sequence"/>
</dbReference>
<dbReference type="Gene3D" id="3.40.50.150">
    <property type="entry name" value="Vaccinia Virus protein VP39"/>
    <property type="match status" value="1"/>
</dbReference>
<keyword evidence="3" id="KW-1185">Reference proteome</keyword>
<evidence type="ECO:0000259" key="1">
    <source>
        <dbReference type="Pfam" id="PF08241"/>
    </source>
</evidence>
<organism evidence="2 3">
    <name type="scientific">Tenacibaculum polynesiense</name>
    <dbReference type="NCBI Taxonomy" id="3137857"/>
    <lineage>
        <taxon>Bacteria</taxon>
        <taxon>Pseudomonadati</taxon>
        <taxon>Bacteroidota</taxon>
        <taxon>Flavobacteriia</taxon>
        <taxon>Flavobacteriales</taxon>
        <taxon>Flavobacteriaceae</taxon>
        <taxon>Tenacibaculum</taxon>
    </lineage>
</organism>
<dbReference type="Pfam" id="PF08241">
    <property type="entry name" value="Methyltransf_11"/>
    <property type="match status" value="1"/>
</dbReference>
<reference evidence="2 3" key="1">
    <citation type="submission" date="2024-05" db="EMBL/GenBank/DDBJ databases">
        <authorList>
            <person name="Duchaud E."/>
        </authorList>
    </citation>
    <scope>NUCLEOTIDE SEQUENCE [LARGE SCALE GENOMIC DNA]</scope>
    <source>
        <strain evidence="2">Ena-SAMPLE-TAB-13-05-2024-13:56:06:370-140308</strain>
    </source>
</reference>
<feature type="domain" description="Methyltransferase type 11" evidence="1">
    <location>
        <begin position="49"/>
        <end position="143"/>
    </location>
</feature>
<dbReference type="InterPro" id="IPR029063">
    <property type="entry name" value="SAM-dependent_MTases_sf"/>
</dbReference>
<name>A0ABP1EWM8_9FLAO</name>
<dbReference type="EMBL" id="CAXJIO010000011">
    <property type="protein sequence ID" value="CAL2102818.1"/>
    <property type="molecule type" value="Genomic_DNA"/>
</dbReference>
<accession>A0ABP1EWM8</accession>
<dbReference type="RefSeq" id="WP_348716547.1">
    <property type="nucleotide sequence ID" value="NZ_CAXJIO010000011.1"/>
</dbReference>
<dbReference type="InterPro" id="IPR013216">
    <property type="entry name" value="Methyltransf_11"/>
</dbReference>
<evidence type="ECO:0000313" key="3">
    <source>
        <dbReference type="Proteomes" id="UP001497527"/>
    </source>
</evidence>
<protein>
    <recommendedName>
        <fullName evidence="1">Methyltransferase type 11 domain-containing protein</fullName>
    </recommendedName>
</protein>
<sequence>MEDVINNLYDAYYADNYDDKFIHNEAYKTSPEFEIKVLDKLLSKNSKWLDVACGTGYFLSKFPNHHRAGLDLSNSMLAKTKHNNPNINELRLGNFKDIYPQWNNCWDITSSMWGAYCYVENMNEFNQFVQNISSWTKPGGLCFLPLIDFNLLLYRSGKVEHYDSNVGIFGGPFYIDGVTWSYLDSEHNKMHKHLLSPHEDYIKKEFQKYFEEVITIYYPPFAYPNPGQRTAFLAINKKGENSSIPSFTRAKIDEIISWSNTNKENVITREQYMKIMGEDTPTIKTEKLRGLKLLWHKTPEPIRKIGRRILGI</sequence>
<evidence type="ECO:0000313" key="2">
    <source>
        <dbReference type="EMBL" id="CAL2102818.1"/>
    </source>
</evidence>
<gene>
    <name evidence="2" type="ORF">T190423A01A_20569</name>
</gene>